<organism evidence="2 3">
    <name type="scientific">Corynebacterium breve</name>
    <dbReference type="NCBI Taxonomy" id="3049799"/>
    <lineage>
        <taxon>Bacteria</taxon>
        <taxon>Bacillati</taxon>
        <taxon>Actinomycetota</taxon>
        <taxon>Actinomycetes</taxon>
        <taxon>Mycobacteriales</taxon>
        <taxon>Corynebacteriaceae</taxon>
        <taxon>Corynebacterium</taxon>
    </lineage>
</organism>
<sequence>MKASSFQSVLCSLVNLRTLSHADSTWAAIADGRFVQLAPSWFIPESVFATLTWYQRRWLTAYAIGKNARTAVLASRSAARMWGMWVVPLTHETTEVIVPHGKIPAHRNRTPDVTYRFSVLGPEDIELRHGVRLTSRLRTALDIARLHGFVEGLVACDWLLAQGFTQDQLTREIRRMGRRKGIAIARSCVKEASAWSESPYESVARALLIEAKVPEVKLQVPIDGKRVDFLIADVVVVEIDGDVKYDGTTFNVPTEAVLIAERKREKALTNLGFAVLRYSPADLHRAPQKLIDDVMRELSARRPDLPPHSSN</sequence>
<gene>
    <name evidence="2" type="ORF">QP027_11705</name>
</gene>
<name>A0ABY8VE23_9CORY</name>
<dbReference type="Gene3D" id="3.40.960.10">
    <property type="entry name" value="VSR Endonuclease"/>
    <property type="match status" value="1"/>
</dbReference>
<evidence type="ECO:0000259" key="1">
    <source>
        <dbReference type="Pfam" id="PF04480"/>
    </source>
</evidence>
<evidence type="ECO:0000313" key="2">
    <source>
        <dbReference type="EMBL" id="WIM67724.1"/>
    </source>
</evidence>
<reference evidence="2 3" key="1">
    <citation type="submission" date="2023-05" db="EMBL/GenBank/DDBJ databases">
        <title>Corynebacterium suedekumii sp. nov. and Corynebacterium breve sp. nov. isolated from raw cow's milk.</title>
        <authorList>
            <person name="Baer M.K."/>
            <person name="Mehl L."/>
            <person name="Hellmuth R."/>
            <person name="Marke G."/>
            <person name="Lipski A."/>
        </authorList>
    </citation>
    <scope>NUCLEOTIDE SEQUENCE [LARGE SCALE GENOMIC DNA]</scope>
    <source>
        <strain evidence="2 3">R4</strain>
    </source>
</reference>
<proteinExistence type="predicted"/>
<evidence type="ECO:0000313" key="3">
    <source>
        <dbReference type="Proteomes" id="UP001225598"/>
    </source>
</evidence>
<accession>A0ABY8VE23</accession>
<dbReference type="Pfam" id="PF04480">
    <property type="entry name" value="DUF559"/>
    <property type="match status" value="1"/>
</dbReference>
<dbReference type="RefSeq" id="WP_284825032.1">
    <property type="nucleotide sequence ID" value="NZ_CP126969.1"/>
</dbReference>
<feature type="domain" description="DUF559" evidence="1">
    <location>
        <begin position="217"/>
        <end position="298"/>
    </location>
</feature>
<keyword evidence="3" id="KW-1185">Reference proteome</keyword>
<dbReference type="EMBL" id="CP126969">
    <property type="protein sequence ID" value="WIM67724.1"/>
    <property type="molecule type" value="Genomic_DNA"/>
</dbReference>
<protein>
    <submittedName>
        <fullName evidence="2">DUF559 domain-containing protein</fullName>
    </submittedName>
</protein>
<dbReference type="Proteomes" id="UP001225598">
    <property type="component" value="Chromosome"/>
</dbReference>
<dbReference type="InterPro" id="IPR007569">
    <property type="entry name" value="DUF559"/>
</dbReference>